<dbReference type="PANTHER" id="PTHR45138">
    <property type="entry name" value="REGULATORY COMPONENTS OF SENSORY TRANSDUCTION SYSTEM"/>
    <property type="match status" value="1"/>
</dbReference>
<dbReference type="PANTHER" id="PTHR45138:SF9">
    <property type="entry name" value="DIGUANYLATE CYCLASE DGCM-RELATED"/>
    <property type="match status" value="1"/>
</dbReference>
<dbReference type="InterPro" id="IPR043128">
    <property type="entry name" value="Rev_trsase/Diguanyl_cyclase"/>
</dbReference>
<dbReference type="PROSITE" id="PS50887">
    <property type="entry name" value="GGDEF"/>
    <property type="match status" value="1"/>
</dbReference>
<dbReference type="GO" id="GO:0005886">
    <property type="term" value="C:plasma membrane"/>
    <property type="evidence" value="ECO:0007669"/>
    <property type="project" value="TreeGrafter"/>
</dbReference>
<accession>A0AA42U915</accession>
<name>A0AA42U915_ACIJO</name>
<dbReference type="EC" id="2.7.7.65" evidence="2"/>
<dbReference type="Proteomes" id="UP001161567">
    <property type="component" value="Unassembled WGS sequence"/>
</dbReference>
<dbReference type="InterPro" id="IPR000160">
    <property type="entry name" value="GGDEF_dom"/>
</dbReference>
<evidence type="ECO:0000256" key="2">
    <source>
        <dbReference type="ARBA" id="ARBA00012528"/>
    </source>
</evidence>
<feature type="transmembrane region" description="Helical" evidence="4">
    <location>
        <begin position="324"/>
        <end position="346"/>
    </location>
</feature>
<dbReference type="GO" id="GO:0052621">
    <property type="term" value="F:diguanylate cyclase activity"/>
    <property type="evidence" value="ECO:0007669"/>
    <property type="project" value="UniProtKB-EC"/>
</dbReference>
<dbReference type="EMBL" id="JAOCIL010000001">
    <property type="protein sequence ID" value="MDH1439795.1"/>
    <property type="molecule type" value="Genomic_DNA"/>
</dbReference>
<evidence type="ECO:0000313" key="7">
    <source>
        <dbReference type="Proteomes" id="UP001161567"/>
    </source>
</evidence>
<comment type="catalytic activity">
    <reaction evidence="3">
        <text>2 GTP = 3',3'-c-di-GMP + 2 diphosphate</text>
        <dbReference type="Rhea" id="RHEA:24898"/>
        <dbReference type="ChEBI" id="CHEBI:33019"/>
        <dbReference type="ChEBI" id="CHEBI:37565"/>
        <dbReference type="ChEBI" id="CHEBI:58805"/>
        <dbReference type="EC" id="2.7.7.65"/>
    </reaction>
</comment>
<dbReference type="Gene3D" id="3.30.70.270">
    <property type="match status" value="1"/>
</dbReference>
<dbReference type="CDD" id="cd01949">
    <property type="entry name" value="GGDEF"/>
    <property type="match status" value="1"/>
</dbReference>
<proteinExistence type="predicted"/>
<keyword evidence="4" id="KW-0472">Membrane</keyword>
<dbReference type="RefSeq" id="WP_279747085.1">
    <property type="nucleotide sequence ID" value="NZ_JAOCIL010000001.1"/>
</dbReference>
<evidence type="ECO:0000256" key="4">
    <source>
        <dbReference type="SAM" id="Phobius"/>
    </source>
</evidence>
<evidence type="ECO:0000259" key="5">
    <source>
        <dbReference type="PROSITE" id="PS50887"/>
    </source>
</evidence>
<dbReference type="InterPro" id="IPR029787">
    <property type="entry name" value="Nucleotide_cyclase"/>
</dbReference>
<comment type="cofactor">
    <cofactor evidence="1">
        <name>Mg(2+)</name>
        <dbReference type="ChEBI" id="CHEBI:18420"/>
    </cofactor>
</comment>
<evidence type="ECO:0000313" key="6">
    <source>
        <dbReference type="EMBL" id="MDH1439795.1"/>
    </source>
</evidence>
<comment type="caution">
    <text evidence="6">The sequence shown here is derived from an EMBL/GenBank/DDBJ whole genome shotgun (WGS) entry which is preliminary data.</text>
</comment>
<dbReference type="InterPro" id="IPR050469">
    <property type="entry name" value="Diguanylate_Cyclase"/>
</dbReference>
<dbReference type="NCBIfam" id="TIGR00254">
    <property type="entry name" value="GGDEF"/>
    <property type="match status" value="1"/>
</dbReference>
<sequence>MREIRSEYLSQKLYIAMSIIILSLCSLSIPLIVKSYRDYNKTNQALTEIQALQAVADLANKISRERAPANKLMSSNQQDFAKHVLELKLYRLTVDEQMKKTLEVLKHSNLPNLDLSLVDRLDEALTQGRQQVDAYAALPREQRNAETMDQAILKMFSAWDRSHDVLKDVIAVSEGKDTAVSNFYVQILLLADLRDQAGRAASNVMAHVAFKQPIPETNLARSLQTRKQVMYLWELIDTLQPERDKTEEFKVLHQAVYNEFLAKGLLIVERLMNESIYHRPYYLTGTQLTEAIVDKFSTVVELQNYLLKYSVEKAIIEKHKAQNILLTTVGISLISIFAALFTMIYARKRVFSPLIQAREILFDLSHSSLRPNPMDTKDQPANVYSLFAAIQQLKQTLQQRDALEFRLKNIAHLDSLTGVANRYALNEYIKLLENQPTQFSETCLMVIDIDHFKQVNDVYGHLMGDQVIQFVAEKLKENIRTSDLLVRYGGDEFIVLIENVGMERALKIAEKIRSEIYEAKSVDNVRCPDLKVSISIGVVIGATSWMALLEKADRALFQAKEQGKNKVAS</sequence>
<gene>
    <name evidence="6" type="ORF">N5I27_16010</name>
</gene>
<dbReference type="GO" id="GO:0043709">
    <property type="term" value="P:cell adhesion involved in single-species biofilm formation"/>
    <property type="evidence" value="ECO:0007669"/>
    <property type="project" value="TreeGrafter"/>
</dbReference>
<dbReference type="SMART" id="SM00267">
    <property type="entry name" value="GGDEF"/>
    <property type="match status" value="1"/>
</dbReference>
<dbReference type="SUPFAM" id="SSF55073">
    <property type="entry name" value="Nucleotide cyclase"/>
    <property type="match status" value="1"/>
</dbReference>
<evidence type="ECO:0000256" key="1">
    <source>
        <dbReference type="ARBA" id="ARBA00001946"/>
    </source>
</evidence>
<dbReference type="FunFam" id="3.30.70.270:FF:000001">
    <property type="entry name" value="Diguanylate cyclase domain protein"/>
    <property type="match status" value="1"/>
</dbReference>
<feature type="domain" description="GGDEF" evidence="5">
    <location>
        <begin position="440"/>
        <end position="569"/>
    </location>
</feature>
<dbReference type="AlphaFoldDB" id="A0AA42U915"/>
<organism evidence="6 7">
    <name type="scientific">Acinetobacter johnsonii</name>
    <dbReference type="NCBI Taxonomy" id="40214"/>
    <lineage>
        <taxon>Bacteria</taxon>
        <taxon>Pseudomonadati</taxon>
        <taxon>Pseudomonadota</taxon>
        <taxon>Gammaproteobacteria</taxon>
        <taxon>Moraxellales</taxon>
        <taxon>Moraxellaceae</taxon>
        <taxon>Acinetobacter</taxon>
    </lineage>
</organism>
<evidence type="ECO:0000256" key="3">
    <source>
        <dbReference type="ARBA" id="ARBA00034247"/>
    </source>
</evidence>
<reference evidence="6" key="1">
    <citation type="submission" date="2022-09" db="EMBL/GenBank/DDBJ databases">
        <title>Intensive care unit water sources are persistently colonized with multi-drug resistant bacteria and are the site of extensive horizontal gene transfer of antibiotic resistance genes.</title>
        <authorList>
            <person name="Diorio-Toth L."/>
        </authorList>
    </citation>
    <scope>NUCLEOTIDE SEQUENCE</scope>
    <source>
        <strain evidence="6">GD03725</strain>
    </source>
</reference>
<dbReference type="GO" id="GO:1902201">
    <property type="term" value="P:negative regulation of bacterial-type flagellum-dependent cell motility"/>
    <property type="evidence" value="ECO:0007669"/>
    <property type="project" value="TreeGrafter"/>
</dbReference>
<dbReference type="Pfam" id="PF00990">
    <property type="entry name" value="GGDEF"/>
    <property type="match status" value="1"/>
</dbReference>
<protein>
    <recommendedName>
        <fullName evidence="2">diguanylate cyclase</fullName>
        <ecNumber evidence="2">2.7.7.65</ecNumber>
    </recommendedName>
</protein>
<keyword evidence="4" id="KW-0812">Transmembrane</keyword>
<feature type="transmembrane region" description="Helical" evidence="4">
    <location>
        <begin position="12"/>
        <end position="33"/>
    </location>
</feature>
<keyword evidence="4" id="KW-1133">Transmembrane helix</keyword>